<feature type="domain" description="N-acetyltransferase" evidence="4">
    <location>
        <begin position="1"/>
        <end position="175"/>
    </location>
</feature>
<evidence type="ECO:0000313" key="6">
    <source>
        <dbReference type="Proteomes" id="UP000515743"/>
    </source>
</evidence>
<evidence type="ECO:0000313" key="5">
    <source>
        <dbReference type="EMBL" id="QNE89219.1"/>
    </source>
</evidence>
<evidence type="ECO:0000256" key="2">
    <source>
        <dbReference type="ARBA" id="ARBA00023315"/>
    </source>
</evidence>
<dbReference type="PROSITE" id="PS51186">
    <property type="entry name" value="GNAT"/>
    <property type="match status" value="1"/>
</dbReference>
<evidence type="ECO:0000259" key="4">
    <source>
        <dbReference type="PROSITE" id="PS51186"/>
    </source>
</evidence>
<dbReference type="SUPFAM" id="SSF55729">
    <property type="entry name" value="Acyl-CoA N-acyltransferases (Nat)"/>
    <property type="match status" value="1"/>
</dbReference>
<organism evidence="5 6">
    <name type="scientific">Corynebacterium incognita</name>
    <dbReference type="NCBI Taxonomy" id="2754725"/>
    <lineage>
        <taxon>Bacteria</taxon>
        <taxon>Bacillati</taxon>
        <taxon>Actinomycetota</taxon>
        <taxon>Actinomycetes</taxon>
        <taxon>Mycobacteriales</taxon>
        <taxon>Corynebacteriaceae</taxon>
        <taxon>Corynebacterium</taxon>
    </lineage>
</organism>
<dbReference type="CDD" id="cd04301">
    <property type="entry name" value="NAT_SF"/>
    <property type="match status" value="1"/>
</dbReference>
<dbReference type="KEGG" id="cik:H0194_09195"/>
<dbReference type="GO" id="GO:0016747">
    <property type="term" value="F:acyltransferase activity, transferring groups other than amino-acyl groups"/>
    <property type="evidence" value="ECO:0007669"/>
    <property type="project" value="InterPro"/>
</dbReference>
<dbReference type="EMBL" id="CP059404">
    <property type="protein sequence ID" value="QNE89219.1"/>
    <property type="molecule type" value="Genomic_DNA"/>
</dbReference>
<evidence type="ECO:0000256" key="1">
    <source>
        <dbReference type="ARBA" id="ARBA00022679"/>
    </source>
</evidence>
<dbReference type="RefSeq" id="WP_185175596.1">
    <property type="nucleotide sequence ID" value="NZ_CP059404.1"/>
</dbReference>
<dbReference type="Proteomes" id="UP000515743">
    <property type="component" value="Chromosome"/>
</dbReference>
<dbReference type="AlphaFoldDB" id="A0A7G7CNQ3"/>
<sequence>MIIRNAEAADIPAITSIYNWALTDTDLSPVPGPVTEKSRQEWLEGIQADGFPVFVAVSEQSDAGVAGSTPGTILGFAGYSQLAFDALFPNTVEDTIYVSDAARGMGVGNALLGAVVEHARANDYVHSIISYIAANNEASLRLHEKHGFAIAGTLFGIGEKQGKKLDLVHLQLLLDGPSHQERTEAFHRARSSSRTGSNSN</sequence>
<gene>
    <name evidence="5" type="ORF">H0194_09195</name>
</gene>
<accession>A0A7G7CNQ3</accession>
<name>A0A7G7CNQ3_9CORY</name>
<feature type="region of interest" description="Disordered" evidence="3">
    <location>
        <begin position="181"/>
        <end position="200"/>
    </location>
</feature>
<dbReference type="InterPro" id="IPR000182">
    <property type="entry name" value="GNAT_dom"/>
</dbReference>
<dbReference type="InterPro" id="IPR016181">
    <property type="entry name" value="Acyl_CoA_acyltransferase"/>
</dbReference>
<dbReference type="PANTHER" id="PTHR43072:SF23">
    <property type="entry name" value="UPF0039 PROTEIN C11D3.02C"/>
    <property type="match status" value="1"/>
</dbReference>
<proteinExistence type="predicted"/>
<keyword evidence="2" id="KW-0012">Acyltransferase</keyword>
<protein>
    <submittedName>
        <fullName evidence="5">N-acetyltransferase</fullName>
    </submittedName>
</protein>
<keyword evidence="1 5" id="KW-0808">Transferase</keyword>
<dbReference type="PANTHER" id="PTHR43072">
    <property type="entry name" value="N-ACETYLTRANSFERASE"/>
    <property type="match status" value="1"/>
</dbReference>
<dbReference type="Pfam" id="PF00583">
    <property type="entry name" value="Acetyltransf_1"/>
    <property type="match status" value="1"/>
</dbReference>
<evidence type="ECO:0000256" key="3">
    <source>
        <dbReference type="SAM" id="MobiDB-lite"/>
    </source>
</evidence>
<dbReference type="Gene3D" id="3.40.630.30">
    <property type="match status" value="1"/>
</dbReference>
<reference evidence="5 6" key="1">
    <citation type="submission" date="2020-07" db="EMBL/GenBank/DDBJ databases">
        <title>Complete genome and description of Corynebacterium incognita strain Marseille-Q3630 sp. nov.</title>
        <authorList>
            <person name="Boxberger M."/>
        </authorList>
    </citation>
    <scope>NUCLEOTIDE SEQUENCE [LARGE SCALE GENOMIC DNA]</scope>
    <source>
        <strain evidence="5 6">Marseille-Q3630</strain>
    </source>
</reference>
<keyword evidence="6" id="KW-1185">Reference proteome</keyword>